<keyword evidence="8" id="KW-1185">Reference proteome</keyword>
<dbReference type="GO" id="GO:0016020">
    <property type="term" value="C:membrane"/>
    <property type="evidence" value="ECO:0007669"/>
    <property type="project" value="UniProtKB-SubCell"/>
</dbReference>
<feature type="transmembrane region" description="Helical" evidence="6">
    <location>
        <begin position="207"/>
        <end position="224"/>
    </location>
</feature>
<dbReference type="RefSeq" id="WP_260591917.1">
    <property type="nucleotide sequence ID" value="NZ_CP104003.1"/>
</dbReference>
<dbReference type="Proteomes" id="UP001057580">
    <property type="component" value="Chromosome"/>
</dbReference>
<evidence type="ECO:0000256" key="4">
    <source>
        <dbReference type="ARBA" id="ARBA00022989"/>
    </source>
</evidence>
<feature type="transmembrane region" description="Helical" evidence="6">
    <location>
        <begin position="236"/>
        <end position="260"/>
    </location>
</feature>
<feature type="transmembrane region" description="Helical" evidence="6">
    <location>
        <begin position="391"/>
        <end position="412"/>
    </location>
</feature>
<dbReference type="InterPro" id="IPR002794">
    <property type="entry name" value="DUF92_TMEM19"/>
</dbReference>
<dbReference type="GeneID" id="74943208"/>
<feature type="transmembrane region" description="Helical" evidence="6">
    <location>
        <begin position="183"/>
        <end position="201"/>
    </location>
</feature>
<sequence>MTGNVRRAGAFAAVGALSLLVPALAGRFDEAVVTAAATLPFVLVAAAALYVVDEGALFDLLARPGDYEEGRLYGLAGFALAAAGLALLATQFGLPAEAYVGGIAVLVSGNLLQAVARAAGADPFLAVGAFAAGGTVGGVGGVLAVGLLLGSPLAPALVVFLAAAAALFAALLRSMLFERDDPLVMVSSALFLWGLLELGVVVGPTRVAVGVVVTVLLGYVAYALETASLEGMLTGVLLALLAIVLGGYGWFALLVTFFGLGGLASKFRYDEKAQRGIAEANEGARGSGNVLANSAVALVAVLAFAASGTVGLPPELFRFAFAGSVATAMADTFSSEIGGLYDDPRLITTFERVPAGTDGAVTWQGEVVGIAAAGVIAGIAAVFFDLGPAATATVVAAGFVGMTVDSLLGATLEGESLDNQSVNFLATLGGAVAAALLALAVGAVAL</sequence>
<dbReference type="AlphaFoldDB" id="A0A9E7U9C8"/>
<evidence type="ECO:0000313" key="8">
    <source>
        <dbReference type="Proteomes" id="UP001057580"/>
    </source>
</evidence>
<keyword evidence="5 6" id="KW-0472">Membrane</keyword>
<dbReference type="PANTHER" id="PTHR13353:SF5">
    <property type="entry name" value="TRANSMEMBRANE PROTEIN 19"/>
    <property type="match status" value="1"/>
</dbReference>
<name>A0A9E7U9C8_9EURY</name>
<dbReference type="Pfam" id="PF01940">
    <property type="entry name" value="DUF92"/>
    <property type="match status" value="1"/>
</dbReference>
<evidence type="ECO:0000256" key="3">
    <source>
        <dbReference type="ARBA" id="ARBA00022692"/>
    </source>
</evidence>
<gene>
    <name evidence="7" type="ORF">N0B31_12260</name>
</gene>
<feature type="transmembrane region" description="Helical" evidence="6">
    <location>
        <begin position="290"/>
        <end position="312"/>
    </location>
</feature>
<feature type="transmembrane region" description="Helical" evidence="6">
    <location>
        <begin position="361"/>
        <end position="384"/>
    </location>
</feature>
<accession>A0A9E7U9C8</accession>
<proteinExistence type="inferred from homology"/>
<protein>
    <submittedName>
        <fullName evidence="7">DUF92 domain-containing protein</fullName>
    </submittedName>
</protein>
<evidence type="ECO:0000313" key="7">
    <source>
        <dbReference type="EMBL" id="UWM52922.1"/>
    </source>
</evidence>
<feature type="transmembrane region" description="Helical" evidence="6">
    <location>
        <begin position="424"/>
        <end position="445"/>
    </location>
</feature>
<dbReference type="KEGG" id="ssai:N0B31_12260"/>
<feature type="transmembrane region" description="Helical" evidence="6">
    <location>
        <begin position="153"/>
        <end position="171"/>
    </location>
</feature>
<comment type="similarity">
    <text evidence="2">Belongs to the TMEM19 family.</text>
</comment>
<feature type="transmembrane region" description="Helical" evidence="6">
    <location>
        <begin position="72"/>
        <end position="92"/>
    </location>
</feature>
<evidence type="ECO:0000256" key="1">
    <source>
        <dbReference type="ARBA" id="ARBA00004141"/>
    </source>
</evidence>
<feature type="transmembrane region" description="Helical" evidence="6">
    <location>
        <begin position="35"/>
        <end position="52"/>
    </location>
</feature>
<keyword evidence="3 6" id="KW-0812">Transmembrane</keyword>
<dbReference type="EMBL" id="CP104003">
    <property type="protein sequence ID" value="UWM52922.1"/>
    <property type="molecule type" value="Genomic_DNA"/>
</dbReference>
<keyword evidence="4 6" id="KW-1133">Transmembrane helix</keyword>
<feature type="transmembrane region" description="Helical" evidence="6">
    <location>
        <begin position="98"/>
        <end position="116"/>
    </location>
</feature>
<feature type="transmembrane region" description="Helical" evidence="6">
    <location>
        <begin position="319"/>
        <end position="341"/>
    </location>
</feature>
<organism evidence="7 8">
    <name type="scientific">Salinirubellus salinus</name>
    <dbReference type="NCBI Taxonomy" id="1364945"/>
    <lineage>
        <taxon>Archaea</taxon>
        <taxon>Methanobacteriati</taxon>
        <taxon>Methanobacteriota</taxon>
        <taxon>Stenosarchaea group</taxon>
        <taxon>Halobacteria</taxon>
        <taxon>Halobacteriales</taxon>
        <taxon>Natronomonadaceae</taxon>
        <taxon>Salinirubellus</taxon>
    </lineage>
</organism>
<reference evidence="7" key="1">
    <citation type="submission" date="2022-09" db="EMBL/GenBank/DDBJ databases">
        <title>Diverse halophilic archaea isolated from saline environments.</title>
        <authorList>
            <person name="Cui H.-L."/>
        </authorList>
    </citation>
    <scope>NUCLEOTIDE SEQUENCE</scope>
    <source>
        <strain evidence="7">ZS-35-S2</strain>
    </source>
</reference>
<comment type="subcellular location">
    <subcellularLocation>
        <location evidence="1">Membrane</location>
        <topology evidence="1">Multi-pass membrane protein</topology>
    </subcellularLocation>
</comment>
<evidence type="ECO:0000256" key="6">
    <source>
        <dbReference type="SAM" id="Phobius"/>
    </source>
</evidence>
<evidence type="ECO:0000256" key="2">
    <source>
        <dbReference type="ARBA" id="ARBA00009012"/>
    </source>
</evidence>
<feature type="transmembrane region" description="Helical" evidence="6">
    <location>
        <begin position="123"/>
        <end position="147"/>
    </location>
</feature>
<evidence type="ECO:0000256" key="5">
    <source>
        <dbReference type="ARBA" id="ARBA00023136"/>
    </source>
</evidence>
<dbReference type="PANTHER" id="PTHR13353">
    <property type="entry name" value="TRANSMEMBRANE PROTEIN 19"/>
    <property type="match status" value="1"/>
</dbReference>